<protein>
    <submittedName>
        <fullName evidence="3">Uncharacterized protein</fullName>
    </submittedName>
</protein>
<name>A0AAP0IX72_9MAGN</name>
<dbReference type="Pfam" id="PF20431">
    <property type="entry name" value="E_motif"/>
    <property type="match status" value="1"/>
</dbReference>
<dbReference type="InterPro" id="IPR046848">
    <property type="entry name" value="E_motif"/>
</dbReference>
<dbReference type="Pfam" id="PF01535">
    <property type="entry name" value="PPR"/>
    <property type="match status" value="4"/>
</dbReference>
<dbReference type="InterPro" id="IPR046960">
    <property type="entry name" value="PPR_At4g14850-like_plant"/>
</dbReference>
<dbReference type="InterPro" id="IPR011990">
    <property type="entry name" value="TPR-like_helical_dom_sf"/>
</dbReference>
<feature type="repeat" description="PPR" evidence="2">
    <location>
        <begin position="298"/>
        <end position="332"/>
    </location>
</feature>
<dbReference type="FunFam" id="1.25.40.10:FF:001636">
    <property type="entry name" value="Pentatricopeptide repeat-containing protein At2g20540"/>
    <property type="match status" value="1"/>
</dbReference>
<dbReference type="InterPro" id="IPR002885">
    <property type="entry name" value="PPR_rpt"/>
</dbReference>
<dbReference type="GO" id="GO:0009451">
    <property type="term" value="P:RNA modification"/>
    <property type="evidence" value="ECO:0007669"/>
    <property type="project" value="InterPro"/>
</dbReference>
<sequence>MMNNHNLENPNIDRLVLNALEKCRSINHLKQVQSFLTTLGHAQTQFLAFKLVRFAILSLSNIDYARSIFDSLHAPNVYLYTAMITAYAAQSNRTNSALLLYKIMVCRGRPKPNHYIYPHVLKCCSETWGCYGAKLVHTHVLKWGFGGYPVVQTALVDSYLKGSCGGGGGGGGGDGVIVARQVFDEMSERNVVSWTAMVSGYARHGRVGDAVLMFEEIPEKDVPAWNAVIAGCTQNGLFLEAISYFRRMLGCEEMDGVTKLRPNQVTVVCVLSACGNLGMLKLGRWVHGYVYRSHLELNMFILNALVDMYGKCGSLEEARRVFDQVLEKSLTVWNSMINCLALHGLSEKAIHVYEEMTECGGDIVKPDSITFVGLLNACTHGGLVDAGCKYFNLMTREYGIEPEIQHYGCYIDLLGRAGRFEEAMEVIKGMRVEPDEVIWGSLLNGCKIHRRMDLAEYAVKRLVDMDPNNAGYGIMLANVYGEVGDWDEVGKVRKMLMERGVKKTPGCSWIEIDKEVRQFYSADKSHFEIEEIYKTLDSLVAFF</sequence>
<dbReference type="Pfam" id="PF13041">
    <property type="entry name" value="PPR_2"/>
    <property type="match status" value="1"/>
</dbReference>
<dbReference type="EMBL" id="JBBNAE010000005">
    <property type="protein sequence ID" value="KAK9122850.1"/>
    <property type="molecule type" value="Genomic_DNA"/>
</dbReference>
<dbReference type="SUPFAM" id="SSF48452">
    <property type="entry name" value="TPR-like"/>
    <property type="match status" value="1"/>
</dbReference>
<feature type="repeat" description="PPR" evidence="2">
    <location>
        <begin position="190"/>
        <end position="224"/>
    </location>
</feature>
<dbReference type="PANTHER" id="PTHR47926:SF453">
    <property type="entry name" value="PENTATRICOPEPTIDE REPEAT (PPR) SUPERFAMILY PROTEIN"/>
    <property type="match status" value="1"/>
</dbReference>
<dbReference type="PANTHER" id="PTHR47926">
    <property type="entry name" value="PENTATRICOPEPTIDE REPEAT-CONTAINING PROTEIN"/>
    <property type="match status" value="1"/>
</dbReference>
<gene>
    <name evidence="3" type="ORF">Sjap_012452</name>
</gene>
<dbReference type="AlphaFoldDB" id="A0AAP0IX72"/>
<dbReference type="Proteomes" id="UP001417504">
    <property type="component" value="Unassembled WGS sequence"/>
</dbReference>
<keyword evidence="1" id="KW-0677">Repeat</keyword>
<organism evidence="3 4">
    <name type="scientific">Stephania japonica</name>
    <dbReference type="NCBI Taxonomy" id="461633"/>
    <lineage>
        <taxon>Eukaryota</taxon>
        <taxon>Viridiplantae</taxon>
        <taxon>Streptophyta</taxon>
        <taxon>Embryophyta</taxon>
        <taxon>Tracheophyta</taxon>
        <taxon>Spermatophyta</taxon>
        <taxon>Magnoliopsida</taxon>
        <taxon>Ranunculales</taxon>
        <taxon>Menispermaceae</taxon>
        <taxon>Menispermoideae</taxon>
        <taxon>Cissampelideae</taxon>
        <taxon>Stephania</taxon>
    </lineage>
</organism>
<evidence type="ECO:0000256" key="1">
    <source>
        <dbReference type="ARBA" id="ARBA00022737"/>
    </source>
</evidence>
<keyword evidence="4" id="KW-1185">Reference proteome</keyword>
<dbReference type="Gene3D" id="1.25.40.10">
    <property type="entry name" value="Tetratricopeptide repeat domain"/>
    <property type="match status" value="3"/>
</dbReference>
<dbReference type="GO" id="GO:0003723">
    <property type="term" value="F:RNA binding"/>
    <property type="evidence" value="ECO:0007669"/>
    <property type="project" value="InterPro"/>
</dbReference>
<feature type="repeat" description="PPR" evidence="2">
    <location>
        <begin position="76"/>
        <end position="111"/>
    </location>
</feature>
<evidence type="ECO:0000256" key="2">
    <source>
        <dbReference type="PROSITE-ProRule" id="PRU00708"/>
    </source>
</evidence>
<accession>A0AAP0IX72</accession>
<dbReference type="FunFam" id="1.25.40.10:FF:002166">
    <property type="entry name" value="Pentatricopeptide (PPR) repeat-containing protein-like"/>
    <property type="match status" value="1"/>
</dbReference>
<dbReference type="PROSITE" id="PS51375">
    <property type="entry name" value="PPR"/>
    <property type="match status" value="3"/>
</dbReference>
<reference evidence="3 4" key="1">
    <citation type="submission" date="2024-01" db="EMBL/GenBank/DDBJ databases">
        <title>Genome assemblies of Stephania.</title>
        <authorList>
            <person name="Yang L."/>
        </authorList>
    </citation>
    <scope>NUCLEOTIDE SEQUENCE [LARGE SCALE GENOMIC DNA]</scope>
    <source>
        <strain evidence="3">QJT</strain>
        <tissue evidence="3">Leaf</tissue>
    </source>
</reference>
<dbReference type="NCBIfam" id="TIGR00756">
    <property type="entry name" value="PPR"/>
    <property type="match status" value="6"/>
</dbReference>
<evidence type="ECO:0000313" key="4">
    <source>
        <dbReference type="Proteomes" id="UP001417504"/>
    </source>
</evidence>
<evidence type="ECO:0000313" key="3">
    <source>
        <dbReference type="EMBL" id="KAK9122850.1"/>
    </source>
</evidence>
<comment type="caution">
    <text evidence="3">The sequence shown here is derived from an EMBL/GenBank/DDBJ whole genome shotgun (WGS) entry which is preliminary data.</text>
</comment>
<proteinExistence type="predicted"/>